<sequence length="307" mass="32231">MAASWGADSLDGFTDTRAKCDGISCSWLSGSVNIKGTGEGVHVYIFDTGVDLKHPEFCGRIQTVYDASGGSGQDLSVDGHGTHVAGIIAGATTGVAPDATIHILQLENEYGAMTLQTILCAIEMAKNDIEKNNRTRVIGSMSIQGGHNKVLNDALAELAKMPVPLPIVVAAGNYLEGYSLTRDSCECSPASEETVITVAGSDGAYVCDTSNTGSCVDIFAPGIGINTTSRGSTYDSQCEGTSYAAPFVTGALAAYISTLPESDLPLTTDDLKLLLDKWWGKDRPGLYSPLSTFQGAPNRVLVYNQCP</sequence>
<protein>
    <recommendedName>
        <fullName evidence="6">Peptidase S8/S53 domain-containing protein</fullName>
    </recommendedName>
</protein>
<dbReference type="Gene3D" id="3.40.50.200">
    <property type="entry name" value="Peptidase S8/S53 domain"/>
    <property type="match status" value="1"/>
</dbReference>
<evidence type="ECO:0000256" key="1">
    <source>
        <dbReference type="ARBA" id="ARBA00011073"/>
    </source>
</evidence>
<feature type="active site" description="Charge relay system" evidence="5">
    <location>
        <position position="80"/>
    </location>
</feature>
<evidence type="ECO:0000256" key="3">
    <source>
        <dbReference type="ARBA" id="ARBA00022801"/>
    </source>
</evidence>
<keyword evidence="8" id="KW-1185">Reference proteome</keyword>
<feature type="active site" description="Charge relay system" evidence="5">
    <location>
        <position position="47"/>
    </location>
</feature>
<evidence type="ECO:0000256" key="4">
    <source>
        <dbReference type="ARBA" id="ARBA00022825"/>
    </source>
</evidence>
<evidence type="ECO:0000256" key="5">
    <source>
        <dbReference type="PROSITE-ProRule" id="PRU01240"/>
    </source>
</evidence>
<comment type="caution">
    <text evidence="7">The sequence shown here is derived from an EMBL/GenBank/DDBJ whole genome shotgun (WGS) entry which is preliminary data.</text>
</comment>
<dbReference type="SUPFAM" id="SSF52743">
    <property type="entry name" value="Subtilisin-like"/>
    <property type="match status" value="1"/>
</dbReference>
<dbReference type="InterPro" id="IPR015500">
    <property type="entry name" value="Peptidase_S8_subtilisin-rel"/>
</dbReference>
<dbReference type="InterPro" id="IPR050131">
    <property type="entry name" value="Peptidase_S8_subtilisin-like"/>
</dbReference>
<dbReference type="Pfam" id="PF00082">
    <property type="entry name" value="Peptidase_S8"/>
    <property type="match status" value="1"/>
</dbReference>
<dbReference type="EMBL" id="CAIIXF020000005">
    <property type="protein sequence ID" value="CAH1785098.1"/>
    <property type="molecule type" value="Genomic_DNA"/>
</dbReference>
<keyword evidence="4 5" id="KW-0720">Serine protease</keyword>
<evidence type="ECO:0000313" key="8">
    <source>
        <dbReference type="Proteomes" id="UP000749559"/>
    </source>
</evidence>
<comment type="similarity">
    <text evidence="1 5">Belongs to the peptidase S8 family.</text>
</comment>
<dbReference type="OrthoDB" id="206201at2759"/>
<dbReference type="GO" id="GO:0005615">
    <property type="term" value="C:extracellular space"/>
    <property type="evidence" value="ECO:0007669"/>
    <property type="project" value="TreeGrafter"/>
</dbReference>
<evidence type="ECO:0000259" key="6">
    <source>
        <dbReference type="Pfam" id="PF00082"/>
    </source>
</evidence>
<dbReference type="AlphaFoldDB" id="A0A8S4NVH9"/>
<organism evidence="7 8">
    <name type="scientific">Owenia fusiformis</name>
    <name type="common">Polychaete worm</name>
    <dbReference type="NCBI Taxonomy" id="6347"/>
    <lineage>
        <taxon>Eukaryota</taxon>
        <taxon>Metazoa</taxon>
        <taxon>Spiralia</taxon>
        <taxon>Lophotrochozoa</taxon>
        <taxon>Annelida</taxon>
        <taxon>Polychaeta</taxon>
        <taxon>Sedentaria</taxon>
        <taxon>Canalipalpata</taxon>
        <taxon>Sabellida</taxon>
        <taxon>Oweniida</taxon>
        <taxon>Oweniidae</taxon>
        <taxon>Owenia</taxon>
    </lineage>
</organism>
<dbReference type="InterPro" id="IPR023828">
    <property type="entry name" value="Peptidase_S8_Ser-AS"/>
</dbReference>
<dbReference type="PANTHER" id="PTHR43806:SF11">
    <property type="entry name" value="CEREVISIN-RELATED"/>
    <property type="match status" value="1"/>
</dbReference>
<dbReference type="InterPro" id="IPR000209">
    <property type="entry name" value="Peptidase_S8/S53_dom"/>
</dbReference>
<keyword evidence="3 5" id="KW-0378">Hydrolase</keyword>
<keyword evidence="2 5" id="KW-0645">Protease</keyword>
<dbReference type="GO" id="GO:0004252">
    <property type="term" value="F:serine-type endopeptidase activity"/>
    <property type="evidence" value="ECO:0007669"/>
    <property type="project" value="UniProtKB-UniRule"/>
</dbReference>
<dbReference type="PANTHER" id="PTHR43806">
    <property type="entry name" value="PEPTIDASE S8"/>
    <property type="match status" value="1"/>
</dbReference>
<dbReference type="Proteomes" id="UP000749559">
    <property type="component" value="Unassembled WGS sequence"/>
</dbReference>
<dbReference type="PROSITE" id="PS00138">
    <property type="entry name" value="SUBTILASE_SER"/>
    <property type="match status" value="1"/>
</dbReference>
<evidence type="ECO:0000256" key="2">
    <source>
        <dbReference type="ARBA" id="ARBA00022670"/>
    </source>
</evidence>
<accession>A0A8S4NVH9</accession>
<dbReference type="PROSITE" id="PS00137">
    <property type="entry name" value="SUBTILASE_HIS"/>
    <property type="match status" value="1"/>
</dbReference>
<dbReference type="PROSITE" id="PS51892">
    <property type="entry name" value="SUBTILASE"/>
    <property type="match status" value="1"/>
</dbReference>
<gene>
    <name evidence="7" type="ORF">OFUS_LOCUS11204</name>
</gene>
<dbReference type="GO" id="GO:0006508">
    <property type="term" value="P:proteolysis"/>
    <property type="evidence" value="ECO:0007669"/>
    <property type="project" value="UniProtKB-KW"/>
</dbReference>
<proteinExistence type="inferred from homology"/>
<reference evidence="7" key="1">
    <citation type="submission" date="2022-03" db="EMBL/GenBank/DDBJ databases">
        <authorList>
            <person name="Martin C."/>
        </authorList>
    </citation>
    <scope>NUCLEOTIDE SEQUENCE</scope>
</reference>
<name>A0A8S4NVH9_OWEFU</name>
<dbReference type="InterPro" id="IPR022398">
    <property type="entry name" value="Peptidase_S8_His-AS"/>
</dbReference>
<feature type="domain" description="Peptidase S8/S53" evidence="6">
    <location>
        <begin position="38"/>
        <end position="273"/>
    </location>
</feature>
<feature type="active site" description="Charge relay system" evidence="5">
    <location>
        <position position="242"/>
    </location>
</feature>
<dbReference type="PRINTS" id="PR00723">
    <property type="entry name" value="SUBTILISIN"/>
</dbReference>
<dbReference type="InterPro" id="IPR036852">
    <property type="entry name" value="Peptidase_S8/S53_dom_sf"/>
</dbReference>
<evidence type="ECO:0000313" key="7">
    <source>
        <dbReference type="EMBL" id="CAH1785098.1"/>
    </source>
</evidence>